<feature type="compositionally biased region" description="Polar residues" evidence="3">
    <location>
        <begin position="423"/>
        <end position="440"/>
    </location>
</feature>
<gene>
    <name evidence="7" type="ORF">BQ4739_LOCUS14651</name>
</gene>
<evidence type="ECO:0000256" key="3">
    <source>
        <dbReference type="SAM" id="MobiDB-lite"/>
    </source>
</evidence>
<dbReference type="PROSITE" id="PS50077">
    <property type="entry name" value="HEAT_REPEAT"/>
    <property type="match status" value="1"/>
</dbReference>
<dbReference type="SUPFAM" id="SSF48371">
    <property type="entry name" value="ARM repeat"/>
    <property type="match status" value="1"/>
</dbReference>
<keyword evidence="1" id="KW-0677">Repeat</keyword>
<evidence type="ECO:0000256" key="2">
    <source>
        <dbReference type="PROSITE-ProRule" id="PRU00103"/>
    </source>
</evidence>
<feature type="domain" description="Dynein axonemal assembly factor 5 HEAT-repeat" evidence="5">
    <location>
        <begin position="464"/>
        <end position="660"/>
    </location>
</feature>
<dbReference type="InterPro" id="IPR052623">
    <property type="entry name" value="DAAF5"/>
</dbReference>
<dbReference type="Proteomes" id="UP000256970">
    <property type="component" value="Unassembled WGS sequence"/>
</dbReference>
<dbReference type="InterPro" id="IPR057978">
    <property type="entry name" value="TPR_DAAF5"/>
</dbReference>
<dbReference type="Pfam" id="PF25757">
    <property type="entry name" value="TPR_DNAAF5"/>
    <property type="match status" value="1"/>
</dbReference>
<feature type="compositionally biased region" description="Low complexity" evidence="3">
    <location>
        <begin position="411"/>
        <end position="422"/>
    </location>
</feature>
<evidence type="ECO:0008006" key="9">
    <source>
        <dbReference type="Google" id="ProtNLM"/>
    </source>
</evidence>
<name>A0A383W9R4_TETOB</name>
<dbReference type="STRING" id="3088.A0A383W9R4"/>
<dbReference type="Pfam" id="PF23271">
    <property type="entry name" value="HEAT_GCN1"/>
    <property type="match status" value="1"/>
</dbReference>
<dbReference type="InterPro" id="IPR016024">
    <property type="entry name" value="ARM-type_fold"/>
</dbReference>
<evidence type="ECO:0000256" key="1">
    <source>
        <dbReference type="ARBA" id="ARBA00022737"/>
    </source>
</evidence>
<dbReference type="PANTHER" id="PTHR16216">
    <property type="entry name" value="DYNEIN ASSEMBLY FACTOR 5, AXONEMAL"/>
    <property type="match status" value="1"/>
</dbReference>
<feature type="domain" description="Dynein axonemal assembly factor 5 TPR repeats" evidence="6">
    <location>
        <begin position="106"/>
        <end position="404"/>
    </location>
</feature>
<dbReference type="AlphaFoldDB" id="A0A383W9R4"/>
<dbReference type="InterPro" id="IPR021133">
    <property type="entry name" value="HEAT_type_2"/>
</dbReference>
<dbReference type="Pfam" id="PF24573">
    <property type="entry name" value="HEAT_DAAF5"/>
    <property type="match status" value="1"/>
</dbReference>
<evidence type="ECO:0000313" key="7">
    <source>
        <dbReference type="EMBL" id="SZX74375.1"/>
    </source>
</evidence>
<feature type="compositionally biased region" description="Basic and acidic residues" evidence="3">
    <location>
        <begin position="60"/>
        <end position="73"/>
    </location>
</feature>
<evidence type="ECO:0000259" key="6">
    <source>
        <dbReference type="Pfam" id="PF25757"/>
    </source>
</evidence>
<evidence type="ECO:0000313" key="8">
    <source>
        <dbReference type="Proteomes" id="UP000256970"/>
    </source>
</evidence>
<evidence type="ECO:0000259" key="5">
    <source>
        <dbReference type="Pfam" id="PF24573"/>
    </source>
</evidence>
<accession>A0A383W9R4</accession>
<dbReference type="InterPro" id="IPR056497">
    <property type="entry name" value="HEAT_DAAF5"/>
</dbReference>
<dbReference type="InterPro" id="IPR057546">
    <property type="entry name" value="HEAT_GCN1"/>
</dbReference>
<sequence>MAAPPKKKSVDEIWRELNAKPAVPRSRTTGVQGFGIPGVTTHTRVLPKSQPSGAQHAKHIAVDDASCSRDAHRPAGTSSSYDPAAAGVTQEELQQYLSTLQRTLNCLADPDRGVRKNAVAALHAKLLKGDAATPKASSNMLQALLAGPLLPPLVLLLSDPLERCRLTALQLLLEAAPLLSDPGALLPGLLPQLVVRMGQLPLQEPAEEVRLAGLQLLEALISKAAISALTPAVEELSLLLARGCEDAFPDAKKAAAAALVALAGRLPAGALEGQAERLLQALLPGLAHQHSKVRLAILSGLQALVLSGIPAGILQTQLSPAVKPLTFDRAAAVREAYYAALASWLECQQDQQQQQDAAAAHARCKTYAPVLLPLLLLGVSDAQESIAAAALVAVEQAGAAWEQQQQQSAPVASAAAGTLAGQPDSTATPMDTDDQQQQLQPAAGMHSPGDLSASPAAVAAAQLLPPFKGLPAAGCRRMVAQLLPQLLPGILAGLKEWTSSLRSAAARSLHTCLVLAGRAATPHLQQLLAALTAAMTEEEPEIVTTLASCCRAVGAFVSCNTWLPLLVDALSDPKAGDISRANMLVVTSCLVAAAAVAQQQPDPQLLQLLVAALAADDVRCSEHVGVQLQLLSVVTNLLLWMPDDACKACAQQLYLILLQLHGTFSAQQDAEGPAAAAAAAADDSSSASRAAAALQQLAQRCGLAGAGQLAEAHAQQMLAQLTADADSWSAGSANLRGFMSLMRTAEGPCLAALLPQIAQVLQPILADADRDASLRLSLLRLLDSLMEQPGTAGAFGGSNAALVLAALLMPPLVWRAGKAAAAVRFSAITALATFLTAQLAPPEVLLAAVQQQGGGLLPLLAQCLDEDWYSDVRHTACYVERLLLQQVGQRLSDEQRRAIYPELLKRLDDSSNKVRIAACAALVEFVRSAGSSYCATNSGYLAAGVVLHMDDGDQEVAEAACQVLEALAATQPAVAAAEVKGVQGRFRARHYCDRVLAAAQAAP</sequence>
<protein>
    <recommendedName>
        <fullName evidence="9">TOG domain-containing protein</fullName>
    </recommendedName>
</protein>
<feature type="region of interest" description="Disordered" evidence="3">
    <location>
        <begin position="42"/>
        <end position="85"/>
    </location>
</feature>
<feature type="domain" description="Stalled ribosome sensor GCN1-like HEAT repeats region" evidence="4">
    <location>
        <begin position="889"/>
        <end position="974"/>
    </location>
</feature>
<dbReference type="InterPro" id="IPR011989">
    <property type="entry name" value="ARM-like"/>
</dbReference>
<dbReference type="Gene3D" id="1.25.10.10">
    <property type="entry name" value="Leucine-rich Repeat Variant"/>
    <property type="match status" value="4"/>
</dbReference>
<feature type="region of interest" description="Disordered" evidence="3">
    <location>
        <begin position="411"/>
        <end position="451"/>
    </location>
</feature>
<organism evidence="7 8">
    <name type="scientific">Tetradesmus obliquus</name>
    <name type="common">Green alga</name>
    <name type="synonym">Acutodesmus obliquus</name>
    <dbReference type="NCBI Taxonomy" id="3088"/>
    <lineage>
        <taxon>Eukaryota</taxon>
        <taxon>Viridiplantae</taxon>
        <taxon>Chlorophyta</taxon>
        <taxon>core chlorophytes</taxon>
        <taxon>Chlorophyceae</taxon>
        <taxon>CS clade</taxon>
        <taxon>Sphaeropleales</taxon>
        <taxon>Scenedesmaceae</taxon>
        <taxon>Tetradesmus</taxon>
    </lineage>
</organism>
<proteinExistence type="predicted"/>
<dbReference type="PANTHER" id="PTHR16216:SF2">
    <property type="entry name" value="DYNEIN AXONEMAL ASSEMBLY FACTOR 5"/>
    <property type="match status" value="1"/>
</dbReference>
<feature type="repeat" description="HEAT" evidence="2">
    <location>
        <begin position="899"/>
        <end position="937"/>
    </location>
</feature>
<reference evidence="7 8" key="1">
    <citation type="submission" date="2016-10" db="EMBL/GenBank/DDBJ databases">
        <authorList>
            <person name="Cai Z."/>
        </authorList>
    </citation>
    <scope>NUCLEOTIDE SEQUENCE [LARGE SCALE GENOMIC DNA]</scope>
</reference>
<evidence type="ECO:0000259" key="4">
    <source>
        <dbReference type="Pfam" id="PF23271"/>
    </source>
</evidence>
<keyword evidence="8" id="KW-1185">Reference proteome</keyword>
<dbReference type="EMBL" id="FNXT01001213">
    <property type="protein sequence ID" value="SZX74375.1"/>
    <property type="molecule type" value="Genomic_DNA"/>
</dbReference>